<reference evidence="1 2" key="1">
    <citation type="submission" date="2023-11" db="EMBL/GenBank/DDBJ databases">
        <title>Halocaridina rubra genome assembly.</title>
        <authorList>
            <person name="Smith C."/>
        </authorList>
    </citation>
    <scope>NUCLEOTIDE SEQUENCE [LARGE SCALE GENOMIC DNA]</scope>
    <source>
        <strain evidence="1">EP-1</strain>
        <tissue evidence="1">Whole</tissue>
    </source>
</reference>
<dbReference type="GO" id="GO:0003676">
    <property type="term" value="F:nucleic acid binding"/>
    <property type="evidence" value="ECO:0007669"/>
    <property type="project" value="InterPro"/>
</dbReference>
<evidence type="ECO:0000313" key="2">
    <source>
        <dbReference type="Proteomes" id="UP001381693"/>
    </source>
</evidence>
<dbReference type="PANTHER" id="PTHR47326">
    <property type="entry name" value="TRANSPOSABLE ELEMENT TC3 TRANSPOSASE-LIKE PROTEIN"/>
    <property type="match status" value="1"/>
</dbReference>
<organism evidence="1 2">
    <name type="scientific">Halocaridina rubra</name>
    <name type="common">Hawaiian red shrimp</name>
    <dbReference type="NCBI Taxonomy" id="373956"/>
    <lineage>
        <taxon>Eukaryota</taxon>
        <taxon>Metazoa</taxon>
        <taxon>Ecdysozoa</taxon>
        <taxon>Arthropoda</taxon>
        <taxon>Crustacea</taxon>
        <taxon>Multicrustacea</taxon>
        <taxon>Malacostraca</taxon>
        <taxon>Eumalacostraca</taxon>
        <taxon>Eucarida</taxon>
        <taxon>Decapoda</taxon>
        <taxon>Pleocyemata</taxon>
        <taxon>Caridea</taxon>
        <taxon>Atyoidea</taxon>
        <taxon>Atyidae</taxon>
        <taxon>Halocaridina</taxon>
    </lineage>
</organism>
<feature type="non-terminal residue" evidence="1">
    <location>
        <position position="1"/>
    </location>
</feature>
<dbReference type="PANTHER" id="PTHR47326:SF1">
    <property type="entry name" value="HTH PSQ-TYPE DOMAIN-CONTAINING PROTEIN"/>
    <property type="match status" value="1"/>
</dbReference>
<gene>
    <name evidence="1" type="ORF">SK128_017722</name>
</gene>
<evidence type="ECO:0000313" key="1">
    <source>
        <dbReference type="EMBL" id="KAK7073607.1"/>
    </source>
</evidence>
<dbReference type="AlphaFoldDB" id="A0AAN8WZ49"/>
<dbReference type="Gene3D" id="3.30.420.10">
    <property type="entry name" value="Ribonuclease H-like superfamily/Ribonuclease H"/>
    <property type="match status" value="1"/>
</dbReference>
<accession>A0AAN8WZ49</accession>
<name>A0AAN8WZ49_HALRR</name>
<sequence>MYSSVLPSTLVVPTYEKAIDSISDHLAAIEDQKYISLLGCEGFLEQVYKESNVQIFRKIWEKFDRDIGCVKNWNEGMDKMNSMKMKSIFQHGGVPPHWKLNVRPYLNENLPGRWIGCAGDENNVLLKWVPRSPDLTPCDIFSGAM</sequence>
<comment type="caution">
    <text evidence="1">The sequence shown here is derived from an EMBL/GenBank/DDBJ whole genome shotgun (WGS) entry which is preliminary data.</text>
</comment>
<dbReference type="InterPro" id="IPR036397">
    <property type="entry name" value="RNaseH_sf"/>
</dbReference>
<dbReference type="Proteomes" id="UP001381693">
    <property type="component" value="Unassembled WGS sequence"/>
</dbReference>
<proteinExistence type="predicted"/>
<dbReference type="EMBL" id="JAXCGZ010012388">
    <property type="protein sequence ID" value="KAK7073607.1"/>
    <property type="molecule type" value="Genomic_DNA"/>
</dbReference>
<protein>
    <submittedName>
        <fullName evidence="1">Uncharacterized protein</fullName>
    </submittedName>
</protein>
<keyword evidence="2" id="KW-1185">Reference proteome</keyword>